<comment type="caution">
    <text evidence="7">The sequence shown here is derived from an EMBL/GenBank/DDBJ whole genome shotgun (WGS) entry which is preliminary data.</text>
</comment>
<keyword evidence="3" id="KW-0472">Membrane</keyword>
<evidence type="ECO:0000313" key="8">
    <source>
        <dbReference type="Proteomes" id="UP000064243"/>
    </source>
</evidence>
<keyword evidence="2" id="KW-0813">Transport</keyword>
<organism evidence="7 8">
    <name type="scientific">Thiobacillus denitrificans</name>
    <dbReference type="NCBI Taxonomy" id="36861"/>
    <lineage>
        <taxon>Bacteria</taxon>
        <taxon>Pseudomonadati</taxon>
        <taxon>Pseudomonadota</taxon>
        <taxon>Betaproteobacteria</taxon>
        <taxon>Nitrosomonadales</taxon>
        <taxon>Thiobacillaceae</taxon>
        <taxon>Thiobacillus</taxon>
    </lineage>
</organism>
<dbReference type="CDD" id="cd10147">
    <property type="entry name" value="Wzt_C-like"/>
    <property type="match status" value="1"/>
</dbReference>
<feature type="domain" description="ABC transporter" evidence="6">
    <location>
        <begin position="30"/>
        <end position="251"/>
    </location>
</feature>
<name>A0A106BR86_THIDE</name>
<dbReference type="GO" id="GO:0016020">
    <property type="term" value="C:membrane"/>
    <property type="evidence" value="ECO:0007669"/>
    <property type="project" value="InterPro"/>
</dbReference>
<dbReference type="OrthoDB" id="9778870at2"/>
<dbReference type="Pfam" id="PF00005">
    <property type="entry name" value="ABC_tran"/>
    <property type="match status" value="1"/>
</dbReference>
<dbReference type="InterPro" id="IPR017871">
    <property type="entry name" value="ABC_transporter-like_CS"/>
</dbReference>
<dbReference type="InterPro" id="IPR003439">
    <property type="entry name" value="ABC_transporter-like_ATP-bd"/>
</dbReference>
<evidence type="ECO:0000256" key="2">
    <source>
        <dbReference type="ARBA" id="ARBA00022448"/>
    </source>
</evidence>
<accession>A0A106BR86</accession>
<reference evidence="7 8" key="1">
    <citation type="journal article" date="2015" name="Appl. Environ. Microbiol.">
        <title>Aerobic and Anaerobic Thiosulfate Oxidation by a Cold-Adapted, Subglacial Chemoautotroph.</title>
        <authorList>
            <person name="Harrold Z.R."/>
            <person name="Skidmore M.L."/>
            <person name="Hamilton T.L."/>
            <person name="Desch L."/>
            <person name="Amada K."/>
            <person name="van Gelder W."/>
            <person name="Glover K."/>
            <person name="Roden E.E."/>
            <person name="Boyd E.S."/>
        </authorList>
    </citation>
    <scope>NUCLEOTIDE SEQUENCE [LARGE SCALE GENOMIC DNA]</scope>
    <source>
        <strain evidence="7 8">RG</strain>
    </source>
</reference>
<comment type="similarity">
    <text evidence="1">Belongs to the ABC transporter superfamily.</text>
</comment>
<evidence type="ECO:0000256" key="1">
    <source>
        <dbReference type="ARBA" id="ARBA00005417"/>
    </source>
</evidence>
<dbReference type="PANTHER" id="PTHR46743">
    <property type="entry name" value="TEICHOIC ACIDS EXPORT ATP-BINDING PROTEIN TAGH"/>
    <property type="match status" value="1"/>
</dbReference>
<dbReference type="Gene3D" id="2.70.50.60">
    <property type="entry name" value="abc- transporter (atp binding component) like domain"/>
    <property type="match status" value="1"/>
</dbReference>
<sequence>MPVIEVSHLTKEYRLGAMQGLKQTLLNAGARLMGKTIPERPLFKALDDVSFAIEPGEVVGIIGHNGAGKSTLLKMLAKISTPTRGSVMANGRIAPLIEVGAGFVPDFTGRENVYLNGAILGMSKQEIDRKFDEIVDFAEMAEFIDTPVKRYSSGMQVKLAFAVATSIEAEILIVDEVLAVGDLAFQRKCFDRMEDIIKNQGRTVLLVSHNIRQVERICSRVILMDHGKAIADGTATEVCELFYQQSNSKIEAQAHQAAVAKVSGSGEVTIDSIDILDDHGHAVSEIESGERLRIRVRFTLLHDLAGLEIVAGTHRTDFVYISSASTHDFLPNMPFSRGAHEIEYIVPSFPLAAGTYSVRLVFLDKNWRHLFNGESLKTFTVKAKRLESMNSQWKMVDLPTEFLVDGQHYALQQKTDGACCAVK</sequence>
<dbReference type="InterPro" id="IPR029439">
    <property type="entry name" value="Wzt_C"/>
</dbReference>
<evidence type="ECO:0000256" key="4">
    <source>
        <dbReference type="ARBA" id="ARBA00022741"/>
    </source>
</evidence>
<dbReference type="AlphaFoldDB" id="A0A106BR86"/>
<evidence type="ECO:0000256" key="5">
    <source>
        <dbReference type="ARBA" id="ARBA00022840"/>
    </source>
</evidence>
<dbReference type="GO" id="GO:0140359">
    <property type="term" value="F:ABC-type transporter activity"/>
    <property type="evidence" value="ECO:0007669"/>
    <property type="project" value="InterPro"/>
</dbReference>
<keyword evidence="5" id="KW-0067">ATP-binding</keyword>
<dbReference type="EMBL" id="LDUG01000018">
    <property type="protein sequence ID" value="KVW97040.1"/>
    <property type="molecule type" value="Genomic_DNA"/>
</dbReference>
<dbReference type="GO" id="GO:0016887">
    <property type="term" value="F:ATP hydrolysis activity"/>
    <property type="evidence" value="ECO:0007669"/>
    <property type="project" value="InterPro"/>
</dbReference>
<dbReference type="RefSeq" id="WP_059753502.1">
    <property type="nucleotide sequence ID" value="NZ_LDUG01000018.1"/>
</dbReference>
<keyword evidence="8" id="KW-1185">Reference proteome</keyword>
<dbReference type="SMART" id="SM00382">
    <property type="entry name" value="AAA"/>
    <property type="match status" value="1"/>
</dbReference>
<dbReference type="InterPro" id="IPR050683">
    <property type="entry name" value="Bact_Polysacc_Export_ATP-bd"/>
</dbReference>
<dbReference type="SUPFAM" id="SSF52540">
    <property type="entry name" value="P-loop containing nucleoside triphosphate hydrolases"/>
    <property type="match status" value="1"/>
</dbReference>
<dbReference type="PROSITE" id="PS50893">
    <property type="entry name" value="ABC_TRANSPORTER_2"/>
    <property type="match status" value="1"/>
</dbReference>
<evidence type="ECO:0000259" key="6">
    <source>
        <dbReference type="PROSITE" id="PS50893"/>
    </source>
</evidence>
<protein>
    <submittedName>
        <fullName evidence="7">Teichoic acid ABC transporter ATPase</fullName>
    </submittedName>
</protein>
<gene>
    <name evidence="7" type="ORF">ABW22_06460</name>
</gene>
<dbReference type="PANTHER" id="PTHR46743:SF2">
    <property type="entry name" value="TEICHOIC ACIDS EXPORT ATP-BINDING PROTEIN TAGH"/>
    <property type="match status" value="1"/>
</dbReference>
<dbReference type="Gene3D" id="3.40.50.300">
    <property type="entry name" value="P-loop containing nucleotide triphosphate hydrolases"/>
    <property type="match status" value="1"/>
</dbReference>
<dbReference type="Proteomes" id="UP000064243">
    <property type="component" value="Unassembled WGS sequence"/>
</dbReference>
<dbReference type="Pfam" id="PF14524">
    <property type="entry name" value="Wzt_C"/>
    <property type="match status" value="1"/>
</dbReference>
<proteinExistence type="inferred from homology"/>
<dbReference type="GO" id="GO:0005524">
    <property type="term" value="F:ATP binding"/>
    <property type="evidence" value="ECO:0007669"/>
    <property type="project" value="UniProtKB-KW"/>
</dbReference>
<dbReference type="InterPro" id="IPR003593">
    <property type="entry name" value="AAA+_ATPase"/>
</dbReference>
<dbReference type="PROSITE" id="PS00211">
    <property type="entry name" value="ABC_TRANSPORTER_1"/>
    <property type="match status" value="1"/>
</dbReference>
<dbReference type="PATRIC" id="fig|36861.3.peg.760"/>
<evidence type="ECO:0000313" key="7">
    <source>
        <dbReference type="EMBL" id="KVW97040.1"/>
    </source>
</evidence>
<keyword evidence="3" id="KW-1003">Cell membrane</keyword>
<dbReference type="CDD" id="cd03220">
    <property type="entry name" value="ABC_KpsT_Wzt"/>
    <property type="match status" value="1"/>
</dbReference>
<keyword evidence="4" id="KW-0547">Nucleotide-binding</keyword>
<evidence type="ECO:0000256" key="3">
    <source>
        <dbReference type="ARBA" id="ARBA00022475"/>
    </source>
</evidence>
<dbReference type="InterPro" id="IPR015860">
    <property type="entry name" value="ABC_transpr_TagH-like"/>
</dbReference>
<dbReference type="InterPro" id="IPR027417">
    <property type="entry name" value="P-loop_NTPase"/>
</dbReference>